<dbReference type="PANTHER" id="PTHR46797:SF1">
    <property type="entry name" value="METHYLPHOSPHONATE SYNTHASE"/>
    <property type="match status" value="1"/>
</dbReference>
<evidence type="ECO:0000259" key="2">
    <source>
        <dbReference type="PROSITE" id="PS50943"/>
    </source>
</evidence>
<reference evidence="3 4" key="1">
    <citation type="submission" date="2019-06" db="EMBL/GenBank/DDBJ databases">
        <title>Whole genome shotgun sequence of Vibrio comitans NBRC 102076.</title>
        <authorList>
            <person name="Hosoyama A."/>
            <person name="Uohara A."/>
            <person name="Ohji S."/>
            <person name="Ichikawa N."/>
        </authorList>
    </citation>
    <scope>NUCLEOTIDE SEQUENCE [LARGE SCALE GENOMIC DNA]</scope>
    <source>
        <strain evidence="3 4">NBRC 102076</strain>
    </source>
</reference>
<organism evidence="3 4">
    <name type="scientific">Vibrio comitans NBRC 102076</name>
    <dbReference type="NCBI Taxonomy" id="1219078"/>
    <lineage>
        <taxon>Bacteria</taxon>
        <taxon>Pseudomonadati</taxon>
        <taxon>Pseudomonadota</taxon>
        <taxon>Gammaproteobacteria</taxon>
        <taxon>Vibrionales</taxon>
        <taxon>Vibrionaceae</taxon>
        <taxon>Vibrio</taxon>
    </lineage>
</organism>
<dbReference type="InterPro" id="IPR050807">
    <property type="entry name" value="TransReg_Diox_bact_type"/>
</dbReference>
<sequence length="179" mass="19487">MDELNLVVLGRNLQQLRLAKGISLSQLASDAGIAKSNLSRLENGSGNPTLDTIWRLAMQLDTSFGSLVDSVNTPIEDNGMQVQLIERGTDDPQVDAYWMSCAPHTNKISKAHSLGTVETISVISGEIETGEENNIKHLAAGDFHRFPADKSHVYRTTTAGATLLVTIIYANKESAHERK</sequence>
<dbReference type="AlphaFoldDB" id="A0A4Y3IK96"/>
<dbReference type="CDD" id="cd00093">
    <property type="entry name" value="HTH_XRE"/>
    <property type="match status" value="1"/>
</dbReference>
<dbReference type="InterPro" id="IPR001387">
    <property type="entry name" value="Cro/C1-type_HTH"/>
</dbReference>
<keyword evidence="1" id="KW-0238">DNA-binding</keyword>
<comment type="caution">
    <text evidence="3">The sequence shown here is derived from an EMBL/GenBank/DDBJ whole genome shotgun (WGS) entry which is preliminary data.</text>
</comment>
<dbReference type="InterPro" id="IPR011051">
    <property type="entry name" value="RmlC_Cupin_sf"/>
</dbReference>
<dbReference type="Gene3D" id="1.10.260.40">
    <property type="entry name" value="lambda repressor-like DNA-binding domains"/>
    <property type="match status" value="1"/>
</dbReference>
<dbReference type="Gene3D" id="2.60.120.10">
    <property type="entry name" value="Jelly Rolls"/>
    <property type="match status" value="1"/>
</dbReference>
<name>A0A4Y3IK96_9VIBR</name>
<proteinExistence type="predicted"/>
<dbReference type="GO" id="GO:0005829">
    <property type="term" value="C:cytosol"/>
    <property type="evidence" value="ECO:0007669"/>
    <property type="project" value="TreeGrafter"/>
</dbReference>
<dbReference type="RefSeq" id="WP_141269120.1">
    <property type="nucleotide sequence ID" value="NZ_BJLH01000002.1"/>
</dbReference>
<dbReference type="SUPFAM" id="SSF51182">
    <property type="entry name" value="RmlC-like cupins"/>
    <property type="match status" value="1"/>
</dbReference>
<dbReference type="Proteomes" id="UP000318242">
    <property type="component" value="Unassembled WGS sequence"/>
</dbReference>
<protein>
    <recommendedName>
        <fullName evidence="2">HTH cro/C1-type domain-containing protein</fullName>
    </recommendedName>
</protein>
<dbReference type="InterPro" id="IPR014710">
    <property type="entry name" value="RmlC-like_jellyroll"/>
</dbReference>
<dbReference type="EMBL" id="BJLH01000002">
    <property type="protein sequence ID" value="GEA59358.1"/>
    <property type="molecule type" value="Genomic_DNA"/>
</dbReference>
<gene>
    <name evidence="3" type="ORF">VCO01S_05510</name>
</gene>
<dbReference type="CDD" id="cd02209">
    <property type="entry name" value="cupin_XRE_C"/>
    <property type="match status" value="1"/>
</dbReference>
<dbReference type="SMART" id="SM00530">
    <property type="entry name" value="HTH_XRE"/>
    <property type="match status" value="1"/>
</dbReference>
<dbReference type="InterPro" id="IPR010982">
    <property type="entry name" value="Lambda_DNA-bd_dom_sf"/>
</dbReference>
<dbReference type="Pfam" id="PF01381">
    <property type="entry name" value="HTH_3"/>
    <property type="match status" value="1"/>
</dbReference>
<evidence type="ECO:0000256" key="1">
    <source>
        <dbReference type="ARBA" id="ARBA00023125"/>
    </source>
</evidence>
<dbReference type="SUPFAM" id="SSF47413">
    <property type="entry name" value="lambda repressor-like DNA-binding domains"/>
    <property type="match status" value="1"/>
</dbReference>
<dbReference type="PANTHER" id="PTHR46797">
    <property type="entry name" value="HTH-TYPE TRANSCRIPTIONAL REGULATOR"/>
    <property type="match status" value="1"/>
</dbReference>
<dbReference type="OrthoDB" id="9792093at2"/>
<dbReference type="PROSITE" id="PS50943">
    <property type="entry name" value="HTH_CROC1"/>
    <property type="match status" value="1"/>
</dbReference>
<dbReference type="GO" id="GO:0003700">
    <property type="term" value="F:DNA-binding transcription factor activity"/>
    <property type="evidence" value="ECO:0007669"/>
    <property type="project" value="TreeGrafter"/>
</dbReference>
<accession>A0A4Y3IK96</accession>
<keyword evidence="4" id="KW-1185">Reference proteome</keyword>
<evidence type="ECO:0000313" key="3">
    <source>
        <dbReference type="EMBL" id="GEA59358.1"/>
    </source>
</evidence>
<feature type="domain" description="HTH cro/C1-type" evidence="2">
    <location>
        <begin position="13"/>
        <end position="67"/>
    </location>
</feature>
<dbReference type="GO" id="GO:0003677">
    <property type="term" value="F:DNA binding"/>
    <property type="evidence" value="ECO:0007669"/>
    <property type="project" value="UniProtKB-KW"/>
</dbReference>
<evidence type="ECO:0000313" key="4">
    <source>
        <dbReference type="Proteomes" id="UP000318242"/>
    </source>
</evidence>